<dbReference type="PANTHER" id="PTHR23257">
    <property type="entry name" value="SERINE-THREONINE PROTEIN KINASE"/>
    <property type="match status" value="1"/>
</dbReference>
<gene>
    <name evidence="2" type="ORF">CSSPJE1EN1_LOCUS16881</name>
</gene>
<name>A0ABP0WX15_9BRYO</name>
<dbReference type="InterPro" id="IPR008271">
    <property type="entry name" value="Ser/Thr_kinase_AS"/>
</dbReference>
<dbReference type="Gene3D" id="1.10.510.10">
    <property type="entry name" value="Transferase(Phosphotransferase) domain 1"/>
    <property type="match status" value="1"/>
</dbReference>
<dbReference type="Proteomes" id="UP001497444">
    <property type="component" value="Chromosome 4"/>
</dbReference>
<evidence type="ECO:0000313" key="2">
    <source>
        <dbReference type="EMBL" id="CAK9271403.1"/>
    </source>
</evidence>
<evidence type="ECO:0000313" key="3">
    <source>
        <dbReference type="Proteomes" id="UP001497444"/>
    </source>
</evidence>
<dbReference type="Pfam" id="PF00069">
    <property type="entry name" value="Pkinase"/>
    <property type="match status" value="1"/>
</dbReference>
<dbReference type="PROSITE" id="PS50011">
    <property type="entry name" value="PROTEIN_KINASE_DOM"/>
    <property type="match status" value="1"/>
</dbReference>
<proteinExistence type="predicted"/>
<evidence type="ECO:0000259" key="1">
    <source>
        <dbReference type="PROSITE" id="PS50011"/>
    </source>
</evidence>
<dbReference type="InterPro" id="IPR000719">
    <property type="entry name" value="Prot_kinase_dom"/>
</dbReference>
<dbReference type="PANTHER" id="PTHR23257:SF969">
    <property type="entry name" value="INTEGRIN-LINKED PROTEIN KINASE"/>
    <property type="match status" value="1"/>
</dbReference>
<dbReference type="EMBL" id="OZ020099">
    <property type="protein sequence ID" value="CAK9271403.1"/>
    <property type="molecule type" value="Genomic_DNA"/>
</dbReference>
<dbReference type="SUPFAM" id="SSF56112">
    <property type="entry name" value="Protein kinase-like (PK-like)"/>
    <property type="match status" value="1"/>
</dbReference>
<accession>A0ABP0WX15</accession>
<reference evidence="2" key="1">
    <citation type="submission" date="2024-02" db="EMBL/GenBank/DDBJ databases">
        <authorList>
            <consortium name="ELIXIR-Norway"/>
            <consortium name="Elixir Norway"/>
        </authorList>
    </citation>
    <scope>NUCLEOTIDE SEQUENCE</scope>
</reference>
<keyword evidence="3" id="KW-1185">Reference proteome</keyword>
<organism evidence="2 3">
    <name type="scientific">Sphagnum jensenii</name>
    <dbReference type="NCBI Taxonomy" id="128206"/>
    <lineage>
        <taxon>Eukaryota</taxon>
        <taxon>Viridiplantae</taxon>
        <taxon>Streptophyta</taxon>
        <taxon>Embryophyta</taxon>
        <taxon>Bryophyta</taxon>
        <taxon>Sphagnophytina</taxon>
        <taxon>Sphagnopsida</taxon>
        <taxon>Sphagnales</taxon>
        <taxon>Sphagnaceae</taxon>
        <taxon>Sphagnum</taxon>
    </lineage>
</organism>
<dbReference type="InterPro" id="IPR011009">
    <property type="entry name" value="Kinase-like_dom_sf"/>
</dbReference>
<dbReference type="PROSITE" id="PS00108">
    <property type="entry name" value="PROTEIN_KINASE_ST"/>
    <property type="match status" value="1"/>
</dbReference>
<sequence length="151" mass="17306">MKVISSFVGDIHKVINTLILIIFVWFDGQTPYSYPSALFMMSFIAKGVKDLHANGILHKDLKAFNILVGIRVEMSNWVPESQAEFVDLLDINRVKIGDYEITEGMIGSAFWRVPELLQVLKERASPVMKEEADTYSFSMLCYEILTRLIHF</sequence>
<protein>
    <recommendedName>
        <fullName evidence="1">Protein kinase domain-containing protein</fullName>
    </recommendedName>
</protein>
<dbReference type="InterPro" id="IPR050167">
    <property type="entry name" value="Ser_Thr_protein_kinase"/>
</dbReference>
<feature type="domain" description="Protein kinase" evidence="1">
    <location>
        <begin position="1"/>
        <end position="151"/>
    </location>
</feature>